<evidence type="ECO:0000313" key="2">
    <source>
        <dbReference type="EMBL" id="MCY0790474.1"/>
    </source>
</evidence>
<protein>
    <recommendedName>
        <fullName evidence="1">Putative tail fiber protein gp53-like C-terminal domain-containing protein</fullName>
    </recommendedName>
</protein>
<sequence length="218" mass="23419">MTAIVFPHACCNDGIITDLSGHGCIPGNLGLGELHSHFIVTDKESRMLSTNQKIAVLAHDNKTSGAWDDELQRMLWAFDSTGKMIHGSIPAERISGLGSAASKNTGNLAGQVPDMSFFPESGKWTDNGITTLPNGIMIQAFRRTIANDSRTGYSMTTPTNYPIAFPNGVWAVLCTKTTYVQIIASCESVTKQGFNVVTVKAVEAPTTESTINFLAIGY</sequence>
<reference evidence="2" key="1">
    <citation type="submission" date="2022-08" db="EMBL/GenBank/DDBJ databases">
        <authorList>
            <person name="Dale J.L."/>
        </authorList>
    </citation>
    <scope>NUCLEOTIDE SEQUENCE</scope>
    <source>
        <strain evidence="2">2022EL-00758</strain>
    </source>
</reference>
<dbReference type="RefSeq" id="WP_267785575.1">
    <property type="nucleotide sequence ID" value="NZ_JAPNMI010000006.1"/>
</dbReference>
<dbReference type="Gene3D" id="2.60.40.3940">
    <property type="match status" value="1"/>
</dbReference>
<accession>A0A9Q4CPX6</accession>
<dbReference type="InterPro" id="IPR054075">
    <property type="entry name" value="Gp53-like_C"/>
</dbReference>
<feature type="domain" description="Putative tail fiber protein gp53-like C-terminal" evidence="1">
    <location>
        <begin position="132"/>
        <end position="218"/>
    </location>
</feature>
<dbReference type="Proteomes" id="UP001076655">
    <property type="component" value="Unassembled WGS sequence"/>
</dbReference>
<organism evidence="2 3">
    <name type="scientific">Morganella morganii</name>
    <name type="common">Proteus morganii</name>
    <dbReference type="NCBI Taxonomy" id="582"/>
    <lineage>
        <taxon>Bacteria</taxon>
        <taxon>Pseudomonadati</taxon>
        <taxon>Pseudomonadota</taxon>
        <taxon>Gammaproteobacteria</taxon>
        <taxon>Enterobacterales</taxon>
        <taxon>Morganellaceae</taxon>
        <taxon>Morganella</taxon>
    </lineage>
</organism>
<gene>
    <name evidence="2" type="ORF">N0392_12355</name>
</gene>
<comment type="caution">
    <text evidence="2">The sequence shown here is derived from an EMBL/GenBank/DDBJ whole genome shotgun (WGS) entry which is preliminary data.</text>
</comment>
<evidence type="ECO:0000313" key="3">
    <source>
        <dbReference type="Proteomes" id="UP001076655"/>
    </source>
</evidence>
<dbReference type="EMBL" id="JAPNMI010000006">
    <property type="protein sequence ID" value="MCY0790474.1"/>
    <property type="molecule type" value="Genomic_DNA"/>
</dbReference>
<dbReference type="Pfam" id="PF21882">
    <property type="entry name" value="Gp53-like_C"/>
    <property type="match status" value="1"/>
</dbReference>
<dbReference type="AlphaFoldDB" id="A0A9Q4CPX6"/>
<name>A0A9Q4CPX6_MORMO</name>
<proteinExistence type="predicted"/>
<evidence type="ECO:0000259" key="1">
    <source>
        <dbReference type="Pfam" id="PF21882"/>
    </source>
</evidence>